<organism evidence="2 3">
    <name type="scientific">Pantoea ananatis (strain AJ13355)</name>
    <dbReference type="NCBI Taxonomy" id="932677"/>
    <lineage>
        <taxon>Bacteria</taxon>
        <taxon>Pseudomonadati</taxon>
        <taxon>Pseudomonadota</taxon>
        <taxon>Gammaproteobacteria</taxon>
        <taxon>Enterobacterales</taxon>
        <taxon>Erwiniaceae</taxon>
        <taxon>Pantoea</taxon>
    </lineage>
</organism>
<dbReference type="RefSeq" id="WP_014593146.1">
    <property type="nucleotide sequence ID" value="NC_017531.2"/>
</dbReference>
<dbReference type="InterPro" id="IPR035919">
    <property type="entry name" value="EAL_sf"/>
</dbReference>
<dbReference type="AlphaFoldDB" id="A0A0H3KSW7"/>
<dbReference type="Gene3D" id="3.20.20.450">
    <property type="entry name" value="EAL domain"/>
    <property type="match status" value="1"/>
</dbReference>
<accession>A0A0H3KSW7</accession>
<dbReference type="Proteomes" id="UP000006690">
    <property type="component" value="Chromosome"/>
</dbReference>
<dbReference type="Pfam" id="PF00563">
    <property type="entry name" value="EAL"/>
    <property type="match status" value="1"/>
</dbReference>
<evidence type="ECO:0000313" key="3">
    <source>
        <dbReference type="Proteomes" id="UP000006690"/>
    </source>
</evidence>
<name>A0A0H3KSW7_PANAA</name>
<gene>
    <name evidence="2" type="ordered locus">PAJ_0417</name>
</gene>
<dbReference type="PATRIC" id="fig|932677.3.peg.480"/>
<dbReference type="OrthoDB" id="6623526at2"/>
<feature type="domain" description="EAL" evidence="1">
    <location>
        <begin position="1"/>
        <end position="220"/>
    </location>
</feature>
<dbReference type="HOGENOM" id="CLU_092727_1_0_6"/>
<proteinExistence type="predicted"/>
<dbReference type="eggNOG" id="COG2200">
    <property type="taxonomic scope" value="Bacteria"/>
</dbReference>
<evidence type="ECO:0000313" key="2">
    <source>
        <dbReference type="EMBL" id="BAK10497.1"/>
    </source>
</evidence>
<dbReference type="SUPFAM" id="SSF141868">
    <property type="entry name" value="EAL domain-like"/>
    <property type="match status" value="1"/>
</dbReference>
<dbReference type="PROSITE" id="PS50883">
    <property type="entry name" value="EAL"/>
    <property type="match status" value="1"/>
</dbReference>
<protein>
    <submittedName>
        <fullName evidence="2">Diguanylate phosphodiesterase</fullName>
    </submittedName>
</protein>
<dbReference type="EMBL" id="AP012032">
    <property type="protein sequence ID" value="BAK10497.1"/>
    <property type="molecule type" value="Genomic_DNA"/>
</dbReference>
<reference evidence="3" key="1">
    <citation type="journal article" date="2012" name="Appl. Microbiol. Biotechnol.">
        <title>The complete genome sequence of Pantoea ananatis AJ13355, an organism with great biotechnological potential.</title>
        <authorList>
            <person name="Hara Y."/>
            <person name="Kadotani N."/>
            <person name="Izui H."/>
            <person name="Katashkina J.I."/>
            <person name="Kuvaeva T.M."/>
            <person name="Andreeva I.G."/>
            <person name="Golubeva L.I."/>
            <person name="Malko D.B."/>
            <person name="Makeev V.J."/>
            <person name="Mashko S.V."/>
            <person name="Kozlov Y.I."/>
        </authorList>
    </citation>
    <scope>NUCLEOTIDE SEQUENCE [LARGE SCALE GENOMIC DNA]</scope>
    <source>
        <strain evidence="3">AJ13355</strain>
    </source>
</reference>
<dbReference type="KEGG" id="paj:PAJ_0417"/>
<evidence type="ECO:0000259" key="1">
    <source>
        <dbReference type="PROSITE" id="PS50883"/>
    </source>
</evidence>
<sequence length="220" mass="25590">MLREIKEFRLQPLVELHSGKIIAHEILSSVINKDPEQWFSSLSKETVFSLFLWQAEYALTLSGIYWLNLPVNIFCDVNKVNEILKIKHENRLVLEIQDPKMLLNYSRNDIYAFEKGIYLLRQAEWIIWLDDITSSLISLVGKMSLNVDGIKIDRQEIRYPKTINTLISRAFSISPHVLVEGIETVGNKQQMMLTKATFGQGFLWPEKKVHMAVPPRFRES</sequence>
<dbReference type="InterPro" id="IPR001633">
    <property type="entry name" value="EAL_dom"/>
</dbReference>